<dbReference type="AlphaFoldDB" id="A0A0C3ECA5"/>
<accession>A0A0C3ECA5</accession>
<dbReference type="OrthoDB" id="2665332at2759"/>
<protein>
    <recommendedName>
        <fullName evidence="4">Crinkler effector protein N-terminal domain-containing protein</fullName>
    </recommendedName>
</protein>
<evidence type="ECO:0000259" key="4">
    <source>
        <dbReference type="Pfam" id="PF20147"/>
    </source>
</evidence>
<dbReference type="InterPro" id="IPR045379">
    <property type="entry name" value="Crinkler_N"/>
</dbReference>
<dbReference type="InParanoid" id="A0A0C3ECA5"/>
<name>A0A0C3ECA5_9AGAM</name>
<evidence type="ECO:0000256" key="1">
    <source>
        <dbReference type="ARBA" id="ARBA00004340"/>
    </source>
</evidence>
<gene>
    <name evidence="5" type="ORF">SCLCIDRAFT_111925</name>
</gene>
<dbReference type="EMBL" id="KN822020">
    <property type="protein sequence ID" value="KIM65969.1"/>
    <property type="molecule type" value="Genomic_DNA"/>
</dbReference>
<sequence>METLTLNCWVRAQDVSGIFEINISKSMTVGALKKAIKNKQPATFHDIDASRLSLYKPREPVAEPHEENLSNIVLSELGEPLPPLRKLSDLFTAAPPETHIHIIVGMYIAATIIACSYH</sequence>
<evidence type="ECO:0000256" key="3">
    <source>
        <dbReference type="ARBA" id="ARBA00022525"/>
    </source>
</evidence>
<evidence type="ECO:0000313" key="6">
    <source>
        <dbReference type="Proteomes" id="UP000053989"/>
    </source>
</evidence>
<evidence type="ECO:0000256" key="2">
    <source>
        <dbReference type="ARBA" id="ARBA00004613"/>
    </source>
</evidence>
<dbReference type="GO" id="GO:0005576">
    <property type="term" value="C:extracellular region"/>
    <property type="evidence" value="ECO:0007669"/>
    <property type="project" value="UniProtKB-SubCell"/>
</dbReference>
<dbReference type="GO" id="GO:0043657">
    <property type="term" value="C:host cell"/>
    <property type="evidence" value="ECO:0007669"/>
    <property type="project" value="UniProtKB-SubCell"/>
</dbReference>
<dbReference type="Pfam" id="PF20147">
    <property type="entry name" value="Crinkler"/>
    <property type="match status" value="1"/>
</dbReference>
<feature type="domain" description="Crinkler effector protein N-terminal" evidence="4">
    <location>
        <begin position="4"/>
        <end position="104"/>
    </location>
</feature>
<reference evidence="6" key="2">
    <citation type="submission" date="2015-01" db="EMBL/GenBank/DDBJ databases">
        <title>Evolutionary Origins and Diversification of the Mycorrhizal Mutualists.</title>
        <authorList>
            <consortium name="DOE Joint Genome Institute"/>
            <consortium name="Mycorrhizal Genomics Consortium"/>
            <person name="Kohler A."/>
            <person name="Kuo A."/>
            <person name="Nagy L.G."/>
            <person name="Floudas D."/>
            <person name="Copeland A."/>
            <person name="Barry K.W."/>
            <person name="Cichocki N."/>
            <person name="Veneault-Fourrey C."/>
            <person name="LaButti K."/>
            <person name="Lindquist E.A."/>
            <person name="Lipzen A."/>
            <person name="Lundell T."/>
            <person name="Morin E."/>
            <person name="Murat C."/>
            <person name="Riley R."/>
            <person name="Ohm R."/>
            <person name="Sun H."/>
            <person name="Tunlid A."/>
            <person name="Henrissat B."/>
            <person name="Grigoriev I.V."/>
            <person name="Hibbett D.S."/>
            <person name="Martin F."/>
        </authorList>
    </citation>
    <scope>NUCLEOTIDE SEQUENCE [LARGE SCALE GENOMIC DNA]</scope>
    <source>
        <strain evidence="6">Foug A</strain>
    </source>
</reference>
<proteinExistence type="predicted"/>
<dbReference type="Proteomes" id="UP000053989">
    <property type="component" value="Unassembled WGS sequence"/>
</dbReference>
<reference evidence="5 6" key="1">
    <citation type="submission" date="2014-04" db="EMBL/GenBank/DDBJ databases">
        <authorList>
            <consortium name="DOE Joint Genome Institute"/>
            <person name="Kuo A."/>
            <person name="Kohler A."/>
            <person name="Nagy L.G."/>
            <person name="Floudas D."/>
            <person name="Copeland A."/>
            <person name="Barry K.W."/>
            <person name="Cichocki N."/>
            <person name="Veneault-Fourrey C."/>
            <person name="LaButti K."/>
            <person name="Lindquist E.A."/>
            <person name="Lipzen A."/>
            <person name="Lundell T."/>
            <person name="Morin E."/>
            <person name="Murat C."/>
            <person name="Sun H."/>
            <person name="Tunlid A."/>
            <person name="Henrissat B."/>
            <person name="Grigoriev I.V."/>
            <person name="Hibbett D.S."/>
            <person name="Martin F."/>
            <person name="Nordberg H.P."/>
            <person name="Cantor M.N."/>
            <person name="Hua S.X."/>
        </authorList>
    </citation>
    <scope>NUCLEOTIDE SEQUENCE [LARGE SCALE GENOMIC DNA]</scope>
    <source>
        <strain evidence="5 6">Foug A</strain>
    </source>
</reference>
<keyword evidence="3" id="KW-0964">Secreted</keyword>
<keyword evidence="6" id="KW-1185">Reference proteome</keyword>
<organism evidence="5 6">
    <name type="scientific">Scleroderma citrinum Foug A</name>
    <dbReference type="NCBI Taxonomy" id="1036808"/>
    <lineage>
        <taxon>Eukaryota</taxon>
        <taxon>Fungi</taxon>
        <taxon>Dikarya</taxon>
        <taxon>Basidiomycota</taxon>
        <taxon>Agaricomycotina</taxon>
        <taxon>Agaricomycetes</taxon>
        <taxon>Agaricomycetidae</taxon>
        <taxon>Boletales</taxon>
        <taxon>Sclerodermatineae</taxon>
        <taxon>Sclerodermataceae</taxon>
        <taxon>Scleroderma</taxon>
    </lineage>
</organism>
<evidence type="ECO:0000313" key="5">
    <source>
        <dbReference type="EMBL" id="KIM65969.1"/>
    </source>
</evidence>
<dbReference type="HOGENOM" id="CLU_074871_1_0_1"/>
<comment type="subcellular location">
    <subcellularLocation>
        <location evidence="1">Host cell</location>
    </subcellularLocation>
    <subcellularLocation>
        <location evidence="2">Secreted</location>
    </subcellularLocation>
</comment>